<keyword evidence="3" id="KW-1185">Reference proteome</keyword>
<feature type="transmembrane region" description="Helical" evidence="1">
    <location>
        <begin position="6"/>
        <end position="29"/>
    </location>
</feature>
<evidence type="ECO:0000313" key="2">
    <source>
        <dbReference type="EMBL" id="KMQ71299.1"/>
    </source>
</evidence>
<dbReference type="PATRIC" id="fig|1304281.5.peg.1673"/>
<comment type="caution">
    <text evidence="2">The sequence shown here is derived from an EMBL/GenBank/DDBJ whole genome shotgun (WGS) entry which is preliminary data.</text>
</comment>
<dbReference type="RefSeq" id="WP_048499466.1">
    <property type="nucleotide sequence ID" value="NZ_LFNG01000009.1"/>
</dbReference>
<gene>
    <name evidence="2" type="ORF">ACM44_07825</name>
</gene>
<dbReference type="Proteomes" id="UP000035900">
    <property type="component" value="Unassembled WGS sequence"/>
</dbReference>
<reference evidence="2 3" key="1">
    <citation type="journal article" date="2004" name="Int. J. Syst. Evol. Microbiol.">
        <title>Kaistella koreensis gen. nov., sp. nov., a novel member of the Chryseobacterium-Bergeyella-Riemerella branch.</title>
        <authorList>
            <person name="Kim M.K."/>
            <person name="Im W.T."/>
            <person name="Shin Y.K."/>
            <person name="Lim J.H."/>
            <person name="Kim S.H."/>
            <person name="Lee B.C."/>
            <person name="Park M.Y."/>
            <person name="Lee K.Y."/>
            <person name="Lee S.T."/>
        </authorList>
    </citation>
    <scope>NUCLEOTIDE SEQUENCE [LARGE SCALE GENOMIC DNA]</scope>
    <source>
        <strain evidence="2 3">CCUG 49689</strain>
    </source>
</reference>
<protein>
    <submittedName>
        <fullName evidence="2">FixH protein</fullName>
    </submittedName>
</protein>
<dbReference type="STRING" id="1304281.ACM44_07825"/>
<proteinExistence type="predicted"/>
<dbReference type="OrthoDB" id="1493774at2"/>
<sequence>MFKNFHWGHGVAIALAAFIGFIMFMVLVFPNGKQNSELVSDNYYEDELAYQTVIDAKKNAEQLGEKPVYQQTKDGIKITFPASEHPDHKNISFVLFRTDDKNLDVKKELSLDGGNSVLIPAKVLKQGSYTLMLKWKQNNKPFQLDYDVLWN</sequence>
<keyword evidence="1" id="KW-1133">Transmembrane helix</keyword>
<accession>A0A0J7IZR3</accession>
<dbReference type="AlphaFoldDB" id="A0A0J7IZR3"/>
<evidence type="ECO:0000313" key="3">
    <source>
        <dbReference type="Proteomes" id="UP000035900"/>
    </source>
</evidence>
<dbReference type="InterPro" id="IPR008620">
    <property type="entry name" value="FixH"/>
</dbReference>
<dbReference type="EMBL" id="LFNG01000009">
    <property type="protein sequence ID" value="KMQ71299.1"/>
    <property type="molecule type" value="Genomic_DNA"/>
</dbReference>
<keyword evidence="1" id="KW-0812">Transmembrane</keyword>
<evidence type="ECO:0000256" key="1">
    <source>
        <dbReference type="SAM" id="Phobius"/>
    </source>
</evidence>
<name>A0A0J7IZR3_9FLAO</name>
<organism evidence="2 3">
    <name type="scientific">Chryseobacterium koreense CCUG 49689</name>
    <dbReference type="NCBI Taxonomy" id="1304281"/>
    <lineage>
        <taxon>Bacteria</taxon>
        <taxon>Pseudomonadati</taxon>
        <taxon>Bacteroidota</taxon>
        <taxon>Flavobacteriia</taxon>
        <taxon>Flavobacteriales</taxon>
        <taxon>Weeksellaceae</taxon>
        <taxon>Chryseobacterium group</taxon>
        <taxon>Chryseobacterium</taxon>
    </lineage>
</organism>
<dbReference type="Pfam" id="PF05751">
    <property type="entry name" value="FixH"/>
    <property type="match status" value="1"/>
</dbReference>
<keyword evidence="1" id="KW-0472">Membrane</keyword>